<evidence type="ECO:0000259" key="6">
    <source>
        <dbReference type="Pfam" id="PF07685"/>
    </source>
</evidence>
<evidence type="ECO:0000256" key="1">
    <source>
        <dbReference type="ARBA" id="ARBA00004953"/>
    </source>
</evidence>
<accession>A0A2T2XI22</accession>
<dbReference type="GO" id="GO:0009236">
    <property type="term" value="P:cobalamin biosynthetic process"/>
    <property type="evidence" value="ECO:0007669"/>
    <property type="project" value="UniProtKB-UniRule"/>
</dbReference>
<dbReference type="GO" id="GO:0003824">
    <property type="term" value="F:catalytic activity"/>
    <property type="evidence" value="ECO:0007669"/>
    <property type="project" value="InterPro"/>
</dbReference>
<proteinExistence type="inferred from homology"/>
<dbReference type="InterPro" id="IPR002586">
    <property type="entry name" value="CobQ/CobB/MinD/ParA_Nub-bd_dom"/>
</dbReference>
<keyword evidence="2 4" id="KW-0169">Cobalamin biosynthesis</keyword>
<dbReference type="InterPro" id="IPR011698">
    <property type="entry name" value="GATase_3"/>
</dbReference>
<reference evidence="7 8" key="1">
    <citation type="journal article" date="2014" name="BMC Genomics">
        <title>Comparison of environmental and isolate Sulfobacillus genomes reveals diverse carbon, sulfur, nitrogen, and hydrogen metabolisms.</title>
        <authorList>
            <person name="Justice N.B."/>
            <person name="Norman A."/>
            <person name="Brown C.T."/>
            <person name="Singh A."/>
            <person name="Thomas B.C."/>
            <person name="Banfield J.F."/>
        </authorList>
    </citation>
    <scope>NUCLEOTIDE SEQUENCE [LARGE SCALE GENOMIC DNA]</scope>
    <source>
        <strain evidence="7">AMDSBA4</strain>
    </source>
</reference>
<dbReference type="Pfam" id="PF01656">
    <property type="entry name" value="CbiA"/>
    <property type="match status" value="1"/>
</dbReference>
<dbReference type="SUPFAM" id="SSF52540">
    <property type="entry name" value="P-loop containing nucleoside triphosphate hydrolases"/>
    <property type="match status" value="1"/>
</dbReference>
<protein>
    <recommendedName>
        <fullName evidence="4">Cobyric acid synthase</fullName>
    </recommendedName>
</protein>
<dbReference type="EMBL" id="PXYW01000012">
    <property type="protein sequence ID" value="PSR34102.1"/>
    <property type="molecule type" value="Genomic_DNA"/>
</dbReference>
<dbReference type="InterPro" id="IPR029062">
    <property type="entry name" value="Class_I_gatase-like"/>
</dbReference>
<dbReference type="UniPathway" id="UPA00148"/>
<dbReference type="NCBIfam" id="TIGR00313">
    <property type="entry name" value="cobQ"/>
    <property type="match status" value="1"/>
</dbReference>
<dbReference type="InterPro" id="IPR047045">
    <property type="entry name" value="CobQ_N"/>
</dbReference>
<keyword evidence="3 4" id="KW-0315">Glutamine amidotransferase</keyword>
<evidence type="ECO:0000256" key="3">
    <source>
        <dbReference type="ARBA" id="ARBA00022962"/>
    </source>
</evidence>
<comment type="similarity">
    <text evidence="4">Belongs to the CobB/CobQ family. CobQ subfamily.</text>
</comment>
<dbReference type="PANTHER" id="PTHR21343">
    <property type="entry name" value="DETHIOBIOTIN SYNTHETASE"/>
    <property type="match status" value="1"/>
</dbReference>
<organism evidence="7 8">
    <name type="scientific">Sulfobacillus benefaciens</name>
    <dbReference type="NCBI Taxonomy" id="453960"/>
    <lineage>
        <taxon>Bacteria</taxon>
        <taxon>Bacillati</taxon>
        <taxon>Bacillota</taxon>
        <taxon>Clostridia</taxon>
        <taxon>Eubacteriales</taxon>
        <taxon>Clostridiales Family XVII. Incertae Sedis</taxon>
        <taxon>Sulfobacillus</taxon>
    </lineage>
</organism>
<evidence type="ECO:0000259" key="5">
    <source>
        <dbReference type="Pfam" id="PF01656"/>
    </source>
</evidence>
<sequence length="510" mass="56163">MAKSLMVLGCASDVGKSVLCAGLCRIFAQEGWAVAPFKAQNMSLNSAITPSGREIGRAQAVQAEAAGILPNEHMNPVLLKPTSDHRTQVVLQGKVFGHVTAQQYFYGSKDDLWLAVVESYQYLAQRYDLIVMEGAGSPVEMNLKERDIANLRSAELADATILLVADIERGGVFASIVGTLALMTPNERRRVKGLVINKFRGDPELFQSGAAWLEEYTGIPVLGVIPYLPNLGIEAEDSLALKSDGYQIAKKPSLSTAIRIVVVLLPRLANFTDLDPLFLEQDVEIWFDSDPSSVFQGVDAVILPGTKNTMDDLTWLNETGWTAAIQDFAEHGGTVFGICGGFQMMGTRVLDPYGMESLSAETRGLGLFSYDTVLTAEKHTRLVEGEIVLAAFYGTKVKGYEIHMGETNQVPDAQIFSQVHARGRHWPDGVGTADGTLVGTYLHGIFHNDAFRTQWLNRLRQNKGMAPQAIQLTEPAKIRAYDRWADHLRTHLNWDYLHQWLGTPPNRGEC</sequence>
<comment type="caution">
    <text evidence="7">The sequence shown here is derived from an EMBL/GenBank/DDBJ whole genome shotgun (WGS) entry which is preliminary data.</text>
</comment>
<dbReference type="InterPro" id="IPR027417">
    <property type="entry name" value="P-loop_NTPase"/>
</dbReference>
<dbReference type="Gene3D" id="3.40.50.300">
    <property type="entry name" value="P-loop containing nucleotide triphosphate hydrolases"/>
    <property type="match status" value="1"/>
</dbReference>
<dbReference type="NCBIfam" id="NF001989">
    <property type="entry name" value="PRK00784.1"/>
    <property type="match status" value="1"/>
</dbReference>
<feature type="domain" description="CobQ/CobB/MinD/ParA nucleotide binding" evidence="5">
    <location>
        <begin position="6"/>
        <end position="231"/>
    </location>
</feature>
<feature type="active site" evidence="4">
    <location>
        <position position="443"/>
    </location>
</feature>
<dbReference type="CDD" id="cd05389">
    <property type="entry name" value="CobQ_N"/>
    <property type="match status" value="1"/>
</dbReference>
<name>A0A2T2XI22_9FIRM</name>
<dbReference type="InterPro" id="IPR004459">
    <property type="entry name" value="CobQ_synth"/>
</dbReference>
<dbReference type="SUPFAM" id="SSF52317">
    <property type="entry name" value="Class I glutamine amidotransferase-like"/>
    <property type="match status" value="1"/>
</dbReference>
<feature type="domain" description="CobB/CobQ-like glutamine amidotransferase" evidence="6">
    <location>
        <begin position="259"/>
        <end position="450"/>
    </location>
</feature>
<dbReference type="PANTHER" id="PTHR21343:SF1">
    <property type="entry name" value="COBYRIC ACID SYNTHASE"/>
    <property type="match status" value="1"/>
</dbReference>
<dbReference type="GO" id="GO:0015420">
    <property type="term" value="F:ABC-type vitamin B12 transporter activity"/>
    <property type="evidence" value="ECO:0007669"/>
    <property type="project" value="UniProtKB-UniRule"/>
</dbReference>
<evidence type="ECO:0000313" key="8">
    <source>
        <dbReference type="Proteomes" id="UP000242972"/>
    </source>
</evidence>
<dbReference type="Pfam" id="PF07685">
    <property type="entry name" value="GATase_3"/>
    <property type="match status" value="1"/>
</dbReference>
<dbReference type="AlphaFoldDB" id="A0A2T2XI22"/>
<dbReference type="HAMAP" id="MF_00028">
    <property type="entry name" value="CobQ"/>
    <property type="match status" value="1"/>
</dbReference>
<comment type="pathway">
    <text evidence="1 4">Cofactor biosynthesis; adenosylcobalamin biosynthesis.</text>
</comment>
<dbReference type="InterPro" id="IPR033949">
    <property type="entry name" value="CobQ_GATase1"/>
</dbReference>
<dbReference type="Proteomes" id="UP000242972">
    <property type="component" value="Unassembled WGS sequence"/>
</dbReference>
<dbReference type="PROSITE" id="PS51274">
    <property type="entry name" value="GATASE_COBBQ"/>
    <property type="match status" value="1"/>
</dbReference>
<comment type="function">
    <text evidence="4">Catalyzes amidations at positions B, D, E, and G on adenosylcobyrinic A,C-diamide. NH(2) groups are provided by glutamine, and one molecule of ATP is hydrogenolyzed for each amidation.</text>
</comment>
<evidence type="ECO:0000256" key="2">
    <source>
        <dbReference type="ARBA" id="ARBA00022573"/>
    </source>
</evidence>
<feature type="active site" description="Nucleophile" evidence="4">
    <location>
        <position position="339"/>
    </location>
</feature>
<evidence type="ECO:0000256" key="4">
    <source>
        <dbReference type="HAMAP-Rule" id="MF_00028"/>
    </source>
</evidence>
<gene>
    <name evidence="4" type="primary">cobQ</name>
    <name evidence="7" type="ORF">C7B46_06795</name>
</gene>
<dbReference type="CDD" id="cd01750">
    <property type="entry name" value="GATase1_CobQ"/>
    <property type="match status" value="1"/>
</dbReference>
<evidence type="ECO:0000313" key="7">
    <source>
        <dbReference type="EMBL" id="PSR34102.1"/>
    </source>
</evidence>
<dbReference type="Gene3D" id="3.40.50.880">
    <property type="match status" value="1"/>
</dbReference>